<evidence type="ECO:0000256" key="3">
    <source>
        <dbReference type="ARBA" id="ARBA00022801"/>
    </source>
</evidence>
<evidence type="ECO:0000256" key="1">
    <source>
        <dbReference type="ARBA" id="ARBA00008779"/>
    </source>
</evidence>
<comment type="similarity">
    <text evidence="1">Belongs to the sulfatase family.</text>
</comment>
<name>A0ABP7AVP3_9MICO</name>
<keyword evidence="2" id="KW-0479">Metal-binding</keyword>
<accession>A0ABP7AVP3</accession>
<comment type="caution">
    <text evidence="6">The sequence shown here is derived from an EMBL/GenBank/DDBJ whole genome shotgun (WGS) entry which is preliminary data.</text>
</comment>
<dbReference type="InterPro" id="IPR050738">
    <property type="entry name" value="Sulfatase"/>
</dbReference>
<sequence>MARPNFLFISTHDINPHLGCYEGVWPGAEQAVTPRLDDLARSGVRFDTALAASPVCAPSRSAIFTGAYPTKVGTMHMRANAVPPPEVELVPEILRRAGYFTTNNWFTDFQFDVPPTAFDYCSDDAHWRDRPDPSMPFFAAFHSLITHESKLYETGAALVDAKSQVPPDARQDPAAVQLPPYYPDTAEFRTAWANYLDLIAAMDHWVGRLLDQLDADGLRENTVVIFWSDHGIGMPGGKRWAAEAGLRVPLIVGWPAAIAGGRARTDVVETLDLAATVLSLAGLDVPAYMDAAPLFTQDGQDLVSDGLAFGARDRMMDDEDTSRTVRDVQYRYTRHLHPDRSPLQYGKYPDQFPPTRQLRQMRYAEARQLADGELPSLLSPPQRRLVATTKDPEELYDLVADPHQTTNLASRPEYAAVKSGLSRALDDWIDATGDLGLIDECQLIARWSPDGARPRTNAPVAVSTDEGIHLTCATEGASIGWRLDAPDRRPPQDFETRLGQRIQLDSPWNVYTAPIPPDVGRVWTRAWRLGFEASETVEIG</sequence>
<dbReference type="EMBL" id="BAAAYU010000005">
    <property type="protein sequence ID" value="GAA3641180.1"/>
    <property type="molecule type" value="Genomic_DNA"/>
</dbReference>
<evidence type="ECO:0000256" key="2">
    <source>
        <dbReference type="ARBA" id="ARBA00022723"/>
    </source>
</evidence>
<dbReference type="InterPro" id="IPR017850">
    <property type="entry name" value="Alkaline_phosphatase_core_sf"/>
</dbReference>
<keyword evidence="3" id="KW-0378">Hydrolase</keyword>
<protein>
    <recommendedName>
        <fullName evidence="5">Sulfatase N-terminal domain-containing protein</fullName>
    </recommendedName>
</protein>
<dbReference type="InterPro" id="IPR000917">
    <property type="entry name" value="Sulfatase_N"/>
</dbReference>
<reference evidence="7" key="1">
    <citation type="journal article" date="2019" name="Int. J. Syst. Evol. Microbiol.">
        <title>The Global Catalogue of Microorganisms (GCM) 10K type strain sequencing project: providing services to taxonomists for standard genome sequencing and annotation.</title>
        <authorList>
            <consortium name="The Broad Institute Genomics Platform"/>
            <consortium name="The Broad Institute Genome Sequencing Center for Infectious Disease"/>
            <person name="Wu L."/>
            <person name="Ma J."/>
        </authorList>
    </citation>
    <scope>NUCLEOTIDE SEQUENCE [LARGE SCALE GENOMIC DNA]</scope>
    <source>
        <strain evidence="7">JCM 16544</strain>
    </source>
</reference>
<evidence type="ECO:0000313" key="7">
    <source>
        <dbReference type="Proteomes" id="UP001501697"/>
    </source>
</evidence>
<evidence type="ECO:0000259" key="5">
    <source>
        <dbReference type="Pfam" id="PF00884"/>
    </source>
</evidence>
<dbReference type="RefSeq" id="WP_344739298.1">
    <property type="nucleotide sequence ID" value="NZ_BAAAYU010000005.1"/>
</dbReference>
<organism evidence="6 7">
    <name type="scientific">Microbacterium awajiense</name>
    <dbReference type="NCBI Taxonomy" id="415214"/>
    <lineage>
        <taxon>Bacteria</taxon>
        <taxon>Bacillati</taxon>
        <taxon>Actinomycetota</taxon>
        <taxon>Actinomycetes</taxon>
        <taxon>Micrococcales</taxon>
        <taxon>Microbacteriaceae</taxon>
        <taxon>Microbacterium</taxon>
    </lineage>
</organism>
<dbReference type="PROSITE" id="PS00523">
    <property type="entry name" value="SULFATASE_1"/>
    <property type="match status" value="1"/>
</dbReference>
<dbReference type="Pfam" id="PF00884">
    <property type="entry name" value="Sulfatase"/>
    <property type="match status" value="1"/>
</dbReference>
<keyword evidence="4" id="KW-0106">Calcium</keyword>
<dbReference type="PANTHER" id="PTHR42693">
    <property type="entry name" value="ARYLSULFATASE FAMILY MEMBER"/>
    <property type="match status" value="1"/>
</dbReference>
<proteinExistence type="inferred from homology"/>
<keyword evidence="7" id="KW-1185">Reference proteome</keyword>
<evidence type="ECO:0000256" key="4">
    <source>
        <dbReference type="ARBA" id="ARBA00022837"/>
    </source>
</evidence>
<dbReference type="PANTHER" id="PTHR42693:SF53">
    <property type="entry name" value="ENDO-4-O-SULFATASE"/>
    <property type="match status" value="1"/>
</dbReference>
<dbReference type="InterPro" id="IPR024607">
    <property type="entry name" value="Sulfatase_CS"/>
</dbReference>
<feature type="domain" description="Sulfatase N-terminal" evidence="5">
    <location>
        <begin position="4"/>
        <end position="282"/>
    </location>
</feature>
<dbReference type="Proteomes" id="UP001501697">
    <property type="component" value="Unassembled WGS sequence"/>
</dbReference>
<gene>
    <name evidence="6" type="ORF">GCM10022200_26170</name>
</gene>
<evidence type="ECO:0000313" key="6">
    <source>
        <dbReference type="EMBL" id="GAA3641180.1"/>
    </source>
</evidence>
<dbReference type="SUPFAM" id="SSF53649">
    <property type="entry name" value="Alkaline phosphatase-like"/>
    <property type="match status" value="1"/>
</dbReference>
<dbReference type="Gene3D" id="3.40.720.10">
    <property type="entry name" value="Alkaline Phosphatase, subunit A"/>
    <property type="match status" value="1"/>
</dbReference>
<dbReference type="CDD" id="cd16027">
    <property type="entry name" value="SGSH"/>
    <property type="match status" value="1"/>
</dbReference>